<keyword evidence="2" id="KW-0012">Acyltransferase</keyword>
<evidence type="ECO:0000313" key="2">
    <source>
        <dbReference type="EMBL" id="ODP29812.1"/>
    </source>
</evidence>
<name>A0A1E3L7M3_9BACL</name>
<dbReference type="EC" id="2.3.1.128" evidence="2"/>
<dbReference type="SUPFAM" id="SSF55729">
    <property type="entry name" value="Acyl-CoA N-acyltransferases (Nat)"/>
    <property type="match status" value="1"/>
</dbReference>
<dbReference type="Proteomes" id="UP000094578">
    <property type="component" value="Unassembled WGS sequence"/>
</dbReference>
<dbReference type="PANTHER" id="PTHR43792">
    <property type="entry name" value="GNAT FAMILY, PUTATIVE (AFU_ORTHOLOGUE AFUA_3G00765)-RELATED-RELATED"/>
    <property type="match status" value="1"/>
</dbReference>
<keyword evidence="2" id="KW-0808">Transferase</keyword>
<dbReference type="PANTHER" id="PTHR43792:SF1">
    <property type="entry name" value="N-ACETYLTRANSFERASE DOMAIN-CONTAINING PROTEIN"/>
    <property type="match status" value="1"/>
</dbReference>
<dbReference type="EMBL" id="MDER01000028">
    <property type="protein sequence ID" value="ODP29812.1"/>
    <property type="molecule type" value="Genomic_DNA"/>
</dbReference>
<dbReference type="PATRIC" id="fig|1886670.3.peg.811"/>
<dbReference type="Pfam" id="PF13302">
    <property type="entry name" value="Acetyltransf_3"/>
    <property type="match status" value="1"/>
</dbReference>
<dbReference type="RefSeq" id="WP_069326249.1">
    <property type="nucleotide sequence ID" value="NZ_MDER01000028.1"/>
</dbReference>
<dbReference type="InterPro" id="IPR016181">
    <property type="entry name" value="Acyl_CoA_acyltransferase"/>
</dbReference>
<dbReference type="STRING" id="1886670.PTI45_00790"/>
<dbReference type="GO" id="GO:0016747">
    <property type="term" value="F:acyltransferase activity, transferring groups other than amino-acyl groups"/>
    <property type="evidence" value="ECO:0007669"/>
    <property type="project" value="InterPro"/>
</dbReference>
<dbReference type="Gene3D" id="3.40.630.30">
    <property type="match status" value="1"/>
</dbReference>
<evidence type="ECO:0000313" key="3">
    <source>
        <dbReference type="Proteomes" id="UP000094578"/>
    </source>
</evidence>
<keyword evidence="3" id="KW-1185">Reference proteome</keyword>
<proteinExistence type="predicted"/>
<dbReference type="InterPro" id="IPR051531">
    <property type="entry name" value="N-acetyltransferase"/>
</dbReference>
<sequence>MLSKQDLKKGFPDLYTDRLKLRRLTAQDVEIWWECASDPQVMKYLYGAKESKEYQSLQPDRLGRRVEEAFRSLSSMHFAITSKDDGTLYGVCSFQRWDERAARAEIGFALCRSHWGRGYAAEASSRMVDFGFEDMGLSHIVGRCHADNALSQRVLEKNGMRPQQPSSNAGIQSYWEEMGIMIYSIAHTEYLLRKERAASHTHSQERSGGASSS</sequence>
<feature type="domain" description="N-acetyltransferase" evidence="1">
    <location>
        <begin position="19"/>
        <end position="183"/>
    </location>
</feature>
<dbReference type="PROSITE" id="PS51186">
    <property type="entry name" value="GNAT"/>
    <property type="match status" value="1"/>
</dbReference>
<organism evidence="2 3">
    <name type="scientific">Paenibacillus nuruki</name>
    <dbReference type="NCBI Taxonomy" id="1886670"/>
    <lineage>
        <taxon>Bacteria</taxon>
        <taxon>Bacillati</taxon>
        <taxon>Bacillota</taxon>
        <taxon>Bacilli</taxon>
        <taxon>Bacillales</taxon>
        <taxon>Paenibacillaceae</taxon>
        <taxon>Paenibacillus</taxon>
    </lineage>
</organism>
<dbReference type="AlphaFoldDB" id="A0A1E3L7M3"/>
<protein>
    <submittedName>
        <fullName evidence="2">Ribosomal-protein-alanine N-acetyltransferase</fullName>
        <ecNumber evidence="2">2.3.1.128</ecNumber>
    </submittedName>
</protein>
<comment type="caution">
    <text evidence="2">The sequence shown here is derived from an EMBL/GenBank/DDBJ whole genome shotgun (WGS) entry which is preliminary data.</text>
</comment>
<dbReference type="InterPro" id="IPR000182">
    <property type="entry name" value="GNAT_dom"/>
</dbReference>
<reference evidence="2 3" key="1">
    <citation type="submission" date="2016-08" db="EMBL/GenBank/DDBJ databases">
        <title>Genome sequencing of Paenibacillus sp. TI45-13ar, isolated from Korean traditional nuruk.</title>
        <authorList>
            <person name="Kim S.-J."/>
        </authorList>
    </citation>
    <scope>NUCLEOTIDE SEQUENCE [LARGE SCALE GENOMIC DNA]</scope>
    <source>
        <strain evidence="2 3">TI45-13ar</strain>
    </source>
</reference>
<accession>A0A1E3L7M3</accession>
<gene>
    <name evidence="2" type="ORF">PTI45_00790</name>
</gene>
<evidence type="ECO:0000259" key="1">
    <source>
        <dbReference type="PROSITE" id="PS51186"/>
    </source>
</evidence>